<evidence type="ECO:0000313" key="3">
    <source>
        <dbReference type="Proteomes" id="UP001281003"/>
    </source>
</evidence>
<evidence type="ECO:0000313" key="2">
    <source>
        <dbReference type="EMBL" id="KAK3398580.1"/>
    </source>
</evidence>
<reference evidence="2" key="1">
    <citation type="journal article" date="2023" name="Mol. Phylogenet. Evol.">
        <title>Genome-scale phylogeny and comparative genomics of the fungal order Sordariales.</title>
        <authorList>
            <person name="Hensen N."/>
            <person name="Bonometti L."/>
            <person name="Westerberg I."/>
            <person name="Brannstrom I.O."/>
            <person name="Guillou S."/>
            <person name="Cros-Aarteil S."/>
            <person name="Calhoun S."/>
            <person name="Haridas S."/>
            <person name="Kuo A."/>
            <person name="Mondo S."/>
            <person name="Pangilinan J."/>
            <person name="Riley R."/>
            <person name="LaButti K."/>
            <person name="Andreopoulos B."/>
            <person name="Lipzen A."/>
            <person name="Chen C."/>
            <person name="Yan M."/>
            <person name="Daum C."/>
            <person name="Ng V."/>
            <person name="Clum A."/>
            <person name="Steindorff A."/>
            <person name="Ohm R.A."/>
            <person name="Martin F."/>
            <person name="Silar P."/>
            <person name="Natvig D.O."/>
            <person name="Lalanne C."/>
            <person name="Gautier V."/>
            <person name="Ament-Velasquez S.L."/>
            <person name="Kruys A."/>
            <person name="Hutchinson M.I."/>
            <person name="Powell A.J."/>
            <person name="Barry K."/>
            <person name="Miller A.N."/>
            <person name="Grigoriev I.V."/>
            <person name="Debuchy R."/>
            <person name="Gladieux P."/>
            <person name="Hiltunen Thoren M."/>
            <person name="Johannesson H."/>
        </authorList>
    </citation>
    <scope>NUCLEOTIDE SEQUENCE</scope>
    <source>
        <strain evidence="2">FGSC 1904</strain>
    </source>
</reference>
<gene>
    <name evidence="2" type="ORF">B0T20DRAFT_212795</name>
</gene>
<comment type="caution">
    <text evidence="2">The sequence shown here is derived from an EMBL/GenBank/DDBJ whole genome shotgun (WGS) entry which is preliminary data.</text>
</comment>
<organism evidence="2 3">
    <name type="scientific">Sordaria brevicollis</name>
    <dbReference type="NCBI Taxonomy" id="83679"/>
    <lineage>
        <taxon>Eukaryota</taxon>
        <taxon>Fungi</taxon>
        <taxon>Dikarya</taxon>
        <taxon>Ascomycota</taxon>
        <taxon>Pezizomycotina</taxon>
        <taxon>Sordariomycetes</taxon>
        <taxon>Sordariomycetidae</taxon>
        <taxon>Sordariales</taxon>
        <taxon>Sordariaceae</taxon>
        <taxon>Sordaria</taxon>
    </lineage>
</organism>
<keyword evidence="1" id="KW-0472">Membrane</keyword>
<keyword evidence="1" id="KW-0812">Transmembrane</keyword>
<dbReference type="EMBL" id="JAUTDP010000006">
    <property type="protein sequence ID" value="KAK3398580.1"/>
    <property type="molecule type" value="Genomic_DNA"/>
</dbReference>
<sequence length="95" mass="10411">MLASAAISPTSSVLISSVVFVGLVGWFGIVRLQLVRWLTLFFGGVSLGVGKQGKGRMHCSKEEKKAALKVSLTTRMETTDQGREQRVRKWSTGEK</sequence>
<protein>
    <recommendedName>
        <fullName evidence="4">Transmembrane protein</fullName>
    </recommendedName>
</protein>
<evidence type="ECO:0000256" key="1">
    <source>
        <dbReference type="SAM" id="Phobius"/>
    </source>
</evidence>
<feature type="transmembrane region" description="Helical" evidence="1">
    <location>
        <begin position="12"/>
        <end position="28"/>
    </location>
</feature>
<dbReference type="Proteomes" id="UP001281003">
    <property type="component" value="Unassembled WGS sequence"/>
</dbReference>
<accession>A0AAE0PFJ2</accession>
<reference evidence="2" key="2">
    <citation type="submission" date="2023-07" db="EMBL/GenBank/DDBJ databases">
        <authorList>
            <consortium name="Lawrence Berkeley National Laboratory"/>
            <person name="Haridas S."/>
            <person name="Hensen N."/>
            <person name="Bonometti L."/>
            <person name="Westerberg I."/>
            <person name="Brannstrom I.O."/>
            <person name="Guillou S."/>
            <person name="Cros-Aarteil S."/>
            <person name="Calhoun S."/>
            <person name="Kuo A."/>
            <person name="Mondo S."/>
            <person name="Pangilinan J."/>
            <person name="Riley R."/>
            <person name="LaButti K."/>
            <person name="Andreopoulos B."/>
            <person name="Lipzen A."/>
            <person name="Chen C."/>
            <person name="Yanf M."/>
            <person name="Daum C."/>
            <person name="Ng V."/>
            <person name="Clum A."/>
            <person name="Steindorff A."/>
            <person name="Ohm R."/>
            <person name="Martin F."/>
            <person name="Silar P."/>
            <person name="Natvig D."/>
            <person name="Lalanne C."/>
            <person name="Gautier V."/>
            <person name="Ament-velasquez S.L."/>
            <person name="Kruys A."/>
            <person name="Hutchinson M.I."/>
            <person name="Powell A.J."/>
            <person name="Barry K."/>
            <person name="Miller A.N."/>
            <person name="Grigoriev I.V."/>
            <person name="Debuchy R."/>
            <person name="Gladieux P."/>
            <person name="Thoren M.H."/>
            <person name="Johannesson H."/>
        </authorList>
    </citation>
    <scope>NUCLEOTIDE SEQUENCE</scope>
    <source>
        <strain evidence="2">FGSC 1904</strain>
    </source>
</reference>
<name>A0AAE0PFJ2_SORBR</name>
<evidence type="ECO:0008006" key="4">
    <source>
        <dbReference type="Google" id="ProtNLM"/>
    </source>
</evidence>
<dbReference type="AlphaFoldDB" id="A0AAE0PFJ2"/>
<keyword evidence="1" id="KW-1133">Transmembrane helix</keyword>
<keyword evidence="3" id="KW-1185">Reference proteome</keyword>
<proteinExistence type="predicted"/>